<feature type="domain" description="Phytocyanin" evidence="10">
    <location>
        <begin position="152"/>
        <end position="254"/>
    </location>
</feature>
<gene>
    <name evidence="11" type="ORF">IEQ34_012118</name>
</gene>
<proteinExistence type="inferred from homology"/>
<dbReference type="FunFam" id="2.60.40.420:FF:000010">
    <property type="entry name" value="Early nodulin-like protein 1"/>
    <property type="match status" value="1"/>
</dbReference>
<evidence type="ECO:0000313" key="11">
    <source>
        <dbReference type="EMBL" id="KAH0459304.1"/>
    </source>
</evidence>
<keyword evidence="5" id="KW-1015">Disulfide bond</keyword>
<evidence type="ECO:0000256" key="7">
    <source>
        <dbReference type="ARBA" id="ARBA00023288"/>
    </source>
</evidence>
<organism evidence="11 12">
    <name type="scientific">Dendrobium chrysotoxum</name>
    <name type="common">Orchid</name>
    <dbReference type="NCBI Taxonomy" id="161865"/>
    <lineage>
        <taxon>Eukaryota</taxon>
        <taxon>Viridiplantae</taxon>
        <taxon>Streptophyta</taxon>
        <taxon>Embryophyta</taxon>
        <taxon>Tracheophyta</taxon>
        <taxon>Spermatophyta</taxon>
        <taxon>Magnoliopsida</taxon>
        <taxon>Liliopsida</taxon>
        <taxon>Asparagales</taxon>
        <taxon>Orchidaceae</taxon>
        <taxon>Epidendroideae</taxon>
        <taxon>Malaxideae</taxon>
        <taxon>Dendrobiinae</taxon>
        <taxon>Dendrobium</taxon>
    </lineage>
</organism>
<name>A0AAV7GUU7_DENCH</name>
<dbReference type="InterPro" id="IPR041846">
    <property type="entry name" value="ENL_dom"/>
</dbReference>
<comment type="caution">
    <text evidence="11">The sequence shown here is derived from an EMBL/GenBank/DDBJ whole genome shotgun (WGS) entry which is preliminary data.</text>
</comment>
<evidence type="ECO:0000259" key="10">
    <source>
        <dbReference type="PROSITE" id="PS51485"/>
    </source>
</evidence>
<comment type="subcellular location">
    <subcellularLocation>
        <location evidence="9">Endomembrane system</location>
        <topology evidence="9">Lipid-anchor</topology>
    </subcellularLocation>
    <subcellularLocation>
        <location evidence="1">Membrane</location>
        <topology evidence="1">Lipid-anchor</topology>
        <topology evidence="1">GPI-anchor</topology>
    </subcellularLocation>
</comment>
<keyword evidence="2" id="KW-0336">GPI-anchor</keyword>
<dbReference type="PANTHER" id="PTHR33021">
    <property type="entry name" value="BLUE COPPER PROTEIN"/>
    <property type="match status" value="1"/>
</dbReference>
<keyword evidence="12" id="KW-1185">Reference proteome</keyword>
<dbReference type="InterPro" id="IPR003245">
    <property type="entry name" value="Phytocyanin_dom"/>
</dbReference>
<evidence type="ECO:0000256" key="2">
    <source>
        <dbReference type="ARBA" id="ARBA00022622"/>
    </source>
</evidence>
<dbReference type="GO" id="GO:0005886">
    <property type="term" value="C:plasma membrane"/>
    <property type="evidence" value="ECO:0007669"/>
    <property type="project" value="TreeGrafter"/>
</dbReference>
<evidence type="ECO:0000256" key="3">
    <source>
        <dbReference type="ARBA" id="ARBA00022729"/>
    </source>
</evidence>
<comment type="similarity">
    <text evidence="8">Belongs to the early nodulin-like (ENODL) family.</text>
</comment>
<dbReference type="Proteomes" id="UP000775213">
    <property type="component" value="Unassembled WGS sequence"/>
</dbReference>
<keyword evidence="4" id="KW-0472">Membrane</keyword>
<protein>
    <recommendedName>
        <fullName evidence="10">Phytocyanin domain-containing protein</fullName>
    </recommendedName>
</protein>
<dbReference type="AlphaFoldDB" id="A0AAV7GUU7"/>
<keyword evidence="6" id="KW-0325">Glycoprotein</keyword>
<dbReference type="InterPro" id="IPR008972">
    <property type="entry name" value="Cupredoxin"/>
</dbReference>
<accession>A0AAV7GUU7</accession>
<keyword evidence="3" id="KW-0732">Signal</keyword>
<evidence type="ECO:0000313" key="12">
    <source>
        <dbReference type="Proteomes" id="UP000775213"/>
    </source>
</evidence>
<dbReference type="InterPro" id="IPR039391">
    <property type="entry name" value="Phytocyanin-like"/>
</dbReference>
<evidence type="ECO:0000256" key="9">
    <source>
        <dbReference type="ARBA" id="ARBA00037868"/>
    </source>
</evidence>
<dbReference type="CDD" id="cd11019">
    <property type="entry name" value="OsENODL1_like"/>
    <property type="match status" value="1"/>
</dbReference>
<reference evidence="11 12" key="1">
    <citation type="journal article" date="2021" name="Hortic Res">
        <title>Chromosome-scale assembly of the Dendrobium chrysotoxum genome enhances the understanding of orchid evolution.</title>
        <authorList>
            <person name="Zhang Y."/>
            <person name="Zhang G.Q."/>
            <person name="Zhang D."/>
            <person name="Liu X.D."/>
            <person name="Xu X.Y."/>
            <person name="Sun W.H."/>
            <person name="Yu X."/>
            <person name="Zhu X."/>
            <person name="Wang Z.W."/>
            <person name="Zhao X."/>
            <person name="Zhong W.Y."/>
            <person name="Chen H."/>
            <person name="Yin W.L."/>
            <person name="Huang T."/>
            <person name="Niu S.C."/>
            <person name="Liu Z.J."/>
        </authorList>
    </citation>
    <scope>NUCLEOTIDE SEQUENCE [LARGE SCALE GENOMIC DNA]</scope>
    <source>
        <strain evidence="11">Lindl</strain>
    </source>
</reference>
<dbReference type="GO" id="GO:0009055">
    <property type="term" value="F:electron transfer activity"/>
    <property type="evidence" value="ECO:0007669"/>
    <property type="project" value="InterPro"/>
</dbReference>
<dbReference type="EMBL" id="JAGFBR010000011">
    <property type="protein sequence ID" value="KAH0459304.1"/>
    <property type="molecule type" value="Genomic_DNA"/>
</dbReference>
<sequence>MCEIVGQRELVGGHIPVQLAGGAIAASERMQGDQTKEMKRKGSGWPILVISGFHSWFGQIPLIPPMQQSLTLSTPLSHSTSPLSLTILLAIKRWLKEKKPLRSSVFSSSLSLSIIRRKVPMASRSPLHSVKLFVFLILLSASAFLNDAATAIQFRVGGPLGWRKPTGYESETYNHWAGRNRFHVGDSLYFKYEKDSLLVVDKGHYDECNTMNPLLRFIDGNTTFRFDRFGYFCFISGQSGHCKAGQKLIVRVMVHPEMTSMVPAPAPAPMSIPFPGSSPTSWSGSPGQPESSGSWRIGKTDYYVLAIGLIGVAWQLV</sequence>
<evidence type="ECO:0000256" key="1">
    <source>
        <dbReference type="ARBA" id="ARBA00004589"/>
    </source>
</evidence>
<dbReference type="PANTHER" id="PTHR33021:SF14">
    <property type="entry name" value="OS01G0272700 PROTEIN"/>
    <property type="match status" value="1"/>
</dbReference>
<dbReference type="GO" id="GO:0012505">
    <property type="term" value="C:endomembrane system"/>
    <property type="evidence" value="ECO:0007669"/>
    <property type="project" value="UniProtKB-SubCell"/>
</dbReference>
<evidence type="ECO:0000256" key="8">
    <source>
        <dbReference type="ARBA" id="ARBA00035011"/>
    </source>
</evidence>
<dbReference type="Gene3D" id="2.60.40.420">
    <property type="entry name" value="Cupredoxins - blue copper proteins"/>
    <property type="match status" value="1"/>
</dbReference>
<keyword evidence="7" id="KW-0449">Lipoprotein</keyword>
<dbReference type="Pfam" id="PF02298">
    <property type="entry name" value="Cu_bind_like"/>
    <property type="match status" value="1"/>
</dbReference>
<evidence type="ECO:0000256" key="6">
    <source>
        <dbReference type="ARBA" id="ARBA00023180"/>
    </source>
</evidence>
<dbReference type="PROSITE" id="PS51485">
    <property type="entry name" value="PHYTOCYANIN"/>
    <property type="match status" value="1"/>
</dbReference>
<dbReference type="GO" id="GO:0098552">
    <property type="term" value="C:side of membrane"/>
    <property type="evidence" value="ECO:0007669"/>
    <property type="project" value="UniProtKB-KW"/>
</dbReference>
<evidence type="ECO:0000256" key="5">
    <source>
        <dbReference type="ARBA" id="ARBA00023157"/>
    </source>
</evidence>
<dbReference type="SUPFAM" id="SSF49503">
    <property type="entry name" value="Cupredoxins"/>
    <property type="match status" value="1"/>
</dbReference>
<evidence type="ECO:0000256" key="4">
    <source>
        <dbReference type="ARBA" id="ARBA00023136"/>
    </source>
</evidence>